<organism evidence="7 8">
    <name type="scientific">Elliptochloris bilobata</name>
    <dbReference type="NCBI Taxonomy" id="381761"/>
    <lineage>
        <taxon>Eukaryota</taxon>
        <taxon>Viridiplantae</taxon>
        <taxon>Chlorophyta</taxon>
        <taxon>core chlorophytes</taxon>
        <taxon>Trebouxiophyceae</taxon>
        <taxon>Trebouxiophyceae incertae sedis</taxon>
        <taxon>Elliptochloris clade</taxon>
        <taxon>Elliptochloris</taxon>
    </lineage>
</organism>
<dbReference type="AlphaFoldDB" id="A0AAW1QUZ9"/>
<dbReference type="GO" id="GO:0000139">
    <property type="term" value="C:Golgi membrane"/>
    <property type="evidence" value="ECO:0007669"/>
    <property type="project" value="InterPro"/>
</dbReference>
<evidence type="ECO:0000256" key="4">
    <source>
        <dbReference type="SAM" id="Coils"/>
    </source>
</evidence>
<protein>
    <recommendedName>
        <fullName evidence="6">Vesicle tethering protein Uso1/P115-like head domain-containing protein</fullName>
    </recommendedName>
</protein>
<dbReference type="SUPFAM" id="SSF48371">
    <property type="entry name" value="ARM repeat"/>
    <property type="match status" value="2"/>
</dbReference>
<dbReference type="InterPro" id="IPR016024">
    <property type="entry name" value="ARM-type_fold"/>
</dbReference>
<dbReference type="InterPro" id="IPR024095">
    <property type="entry name" value="Vesicle_P115"/>
</dbReference>
<feature type="region of interest" description="Disordered" evidence="5">
    <location>
        <begin position="790"/>
        <end position="819"/>
    </location>
</feature>
<dbReference type="GO" id="GO:0048211">
    <property type="term" value="P:Golgi vesicle docking"/>
    <property type="evidence" value="ECO:0007669"/>
    <property type="project" value="TreeGrafter"/>
</dbReference>
<evidence type="ECO:0000313" key="7">
    <source>
        <dbReference type="EMBL" id="KAK9825363.1"/>
    </source>
</evidence>
<comment type="caution">
    <text evidence="7">The sequence shown here is derived from an EMBL/GenBank/DDBJ whole genome shotgun (WGS) entry which is preliminary data.</text>
</comment>
<dbReference type="PANTHER" id="PTHR10013">
    <property type="entry name" value="GENERAL VESICULAR TRANSPORT FACTOR P115"/>
    <property type="match status" value="1"/>
</dbReference>
<reference evidence="7 8" key="1">
    <citation type="journal article" date="2024" name="Nat. Commun.">
        <title>Phylogenomics reveals the evolutionary origins of lichenization in chlorophyte algae.</title>
        <authorList>
            <person name="Puginier C."/>
            <person name="Libourel C."/>
            <person name="Otte J."/>
            <person name="Skaloud P."/>
            <person name="Haon M."/>
            <person name="Grisel S."/>
            <person name="Petersen M."/>
            <person name="Berrin J.G."/>
            <person name="Delaux P.M."/>
            <person name="Dal Grande F."/>
            <person name="Keller J."/>
        </authorList>
    </citation>
    <scope>NUCLEOTIDE SEQUENCE [LARGE SCALE GENOMIC DNA]</scope>
    <source>
        <strain evidence="7 8">SAG 245.80</strain>
    </source>
</reference>
<dbReference type="GO" id="GO:0005795">
    <property type="term" value="C:Golgi stack"/>
    <property type="evidence" value="ECO:0007669"/>
    <property type="project" value="TreeGrafter"/>
</dbReference>
<dbReference type="Proteomes" id="UP001445335">
    <property type="component" value="Unassembled WGS sequence"/>
</dbReference>
<dbReference type="GO" id="GO:0048280">
    <property type="term" value="P:vesicle fusion with Golgi apparatus"/>
    <property type="evidence" value="ECO:0007669"/>
    <property type="project" value="InterPro"/>
</dbReference>
<evidence type="ECO:0000256" key="1">
    <source>
        <dbReference type="ARBA" id="ARBA00004555"/>
    </source>
</evidence>
<dbReference type="GO" id="GO:0006886">
    <property type="term" value="P:intracellular protein transport"/>
    <property type="evidence" value="ECO:0007669"/>
    <property type="project" value="InterPro"/>
</dbReference>
<keyword evidence="3 4" id="KW-0175">Coiled coil</keyword>
<dbReference type="Gene3D" id="1.25.10.10">
    <property type="entry name" value="Leucine-rich Repeat Variant"/>
    <property type="match status" value="1"/>
</dbReference>
<dbReference type="GO" id="GO:0006888">
    <property type="term" value="P:endoplasmic reticulum to Golgi vesicle-mediated transport"/>
    <property type="evidence" value="ECO:0007669"/>
    <property type="project" value="TreeGrafter"/>
</dbReference>
<comment type="subcellular location">
    <subcellularLocation>
        <location evidence="1">Golgi apparatus</location>
    </subcellularLocation>
</comment>
<feature type="compositionally biased region" description="Basic and acidic residues" evidence="5">
    <location>
        <begin position="318"/>
        <end position="327"/>
    </location>
</feature>
<evidence type="ECO:0000256" key="5">
    <source>
        <dbReference type="SAM" id="MobiDB-lite"/>
    </source>
</evidence>
<sequence length="838" mass="86776">MNLLGKVAKEFGEYVAGEDQLGVRSEDAAVERLLQRVSDGILPDDRREALAQLRDLLTGNPQAQVALGNAGLPVLCTVLCDERGDLEMVRGALECLVLAVHPGASSGTSRAGRKPQPGAINAELLVRVPGALALVVGLLQGATGSDFYVAYHTVQLLTALGAGNMPRLQEAVLAAPMGVARLMDLLGSDHEVLRNEALLLLVGLTRASADVQKIAAFEGAFERVLSIAREEGGADGGIVVQDCLELLNNLLRTNPGNQLMFRETGHVSGLLALLQVAPPRSSRRRGVARQAAANLLAALETVHLLLDPPKGPQAASAAEEKQREENRVSNQAALLRGSALDALLALALLSSSVPSPAVRTQALQCVQKLLVAMPQAQMALMEASLSLREGGSVPALQALLRPALQARNAGERAAAAAVLQAFCRGNSEGQSMLVATVLPVGEEGAPGGDHSTFGSELVRALAGPDPAAAAWAAVVLRGVLDGNSAGKERVLRIPLELPAGMQSAPSLLLPLCVSCLSSALQTGRSGYSACVLLRLLITWVGGCPVAATQLIEISDALPLLLDTLTGRFKNTDPVVRGLAAVLLGTCALPNAGSDGDSDGAGDRAAGHVYDDGENPLDRDFTVWLPAFEARLRSLVSASGVAMSAAAAKMPAAVRPVVQHGVVTGLQREIAELRARNSALEQSSAASNGAEAAVAQPSLYGESGALAVRAAEAEVRAGRAEAEAASLREELDGLQERYRDAATELDAARSQADEARVTAARLEADLKGLSSAYNNLEAHAFALEKRVGEHGAAPAGDAAPGVSEAEAARRETAAAEAAGAQAEEGLADLLALTRHMRLT</sequence>
<feature type="compositionally biased region" description="Low complexity" evidence="5">
    <location>
        <begin position="790"/>
        <end position="804"/>
    </location>
</feature>
<keyword evidence="2" id="KW-0333">Golgi apparatus</keyword>
<proteinExistence type="predicted"/>
<accession>A0AAW1QUZ9</accession>
<dbReference type="InterPro" id="IPR011989">
    <property type="entry name" value="ARM-like"/>
</dbReference>
<dbReference type="EMBL" id="JALJOU010000075">
    <property type="protein sequence ID" value="KAK9825363.1"/>
    <property type="molecule type" value="Genomic_DNA"/>
</dbReference>
<gene>
    <name evidence="7" type="ORF">WJX81_004059</name>
</gene>
<evidence type="ECO:0000256" key="2">
    <source>
        <dbReference type="ARBA" id="ARBA00023034"/>
    </source>
</evidence>
<evidence type="ECO:0000259" key="6">
    <source>
        <dbReference type="Pfam" id="PF04869"/>
    </source>
</evidence>
<dbReference type="PANTHER" id="PTHR10013:SF0">
    <property type="entry name" value="GENERAL VESICULAR TRANSPORT FACTOR P115"/>
    <property type="match status" value="1"/>
</dbReference>
<dbReference type="GO" id="GO:0012507">
    <property type="term" value="C:ER to Golgi transport vesicle membrane"/>
    <property type="evidence" value="ECO:0007669"/>
    <property type="project" value="TreeGrafter"/>
</dbReference>
<dbReference type="Pfam" id="PF04869">
    <property type="entry name" value="Uso1_p115_head"/>
    <property type="match status" value="1"/>
</dbReference>
<evidence type="ECO:0000313" key="8">
    <source>
        <dbReference type="Proteomes" id="UP001445335"/>
    </source>
</evidence>
<evidence type="ECO:0000256" key="3">
    <source>
        <dbReference type="ARBA" id="ARBA00023054"/>
    </source>
</evidence>
<keyword evidence="8" id="KW-1185">Reference proteome</keyword>
<name>A0AAW1QUZ9_9CHLO</name>
<feature type="coiled-coil region" evidence="4">
    <location>
        <begin position="709"/>
        <end position="778"/>
    </location>
</feature>
<feature type="domain" description="Vesicle tethering protein Uso1/P115-like head" evidence="6">
    <location>
        <begin position="392"/>
        <end position="586"/>
    </location>
</feature>
<feature type="region of interest" description="Disordered" evidence="5">
    <location>
        <begin position="307"/>
        <end position="329"/>
    </location>
</feature>
<dbReference type="InterPro" id="IPR006953">
    <property type="entry name" value="Vesicle_Uso1_P115_head"/>
</dbReference>
<dbReference type="GO" id="GO:0005783">
    <property type="term" value="C:endoplasmic reticulum"/>
    <property type="evidence" value="ECO:0007669"/>
    <property type="project" value="TreeGrafter"/>
</dbReference>